<gene>
    <name evidence="2" type="ORF">CTI12_AA062540</name>
</gene>
<dbReference type="AlphaFoldDB" id="A0A2U1Q858"/>
<evidence type="ECO:0008006" key="4">
    <source>
        <dbReference type="Google" id="ProtNLM"/>
    </source>
</evidence>
<dbReference type="Gene3D" id="2.40.50.140">
    <property type="entry name" value="Nucleic acid-binding proteins"/>
    <property type="match status" value="2"/>
</dbReference>
<dbReference type="PANTHER" id="PTHR45786:SF74">
    <property type="entry name" value="ATP-DEPENDENT DNA HELICASE"/>
    <property type="match status" value="1"/>
</dbReference>
<comment type="caution">
    <text evidence="2">The sequence shown here is derived from an EMBL/GenBank/DDBJ whole genome shotgun (WGS) entry which is preliminary data.</text>
</comment>
<dbReference type="OrthoDB" id="1751331at2759"/>
<feature type="compositionally biased region" description="Basic and acidic residues" evidence="1">
    <location>
        <begin position="627"/>
        <end position="636"/>
    </location>
</feature>
<feature type="compositionally biased region" description="Basic and acidic residues" evidence="1">
    <location>
        <begin position="684"/>
        <end position="707"/>
    </location>
</feature>
<proteinExistence type="predicted"/>
<dbReference type="Proteomes" id="UP000245207">
    <property type="component" value="Unassembled WGS sequence"/>
</dbReference>
<protein>
    <recommendedName>
        <fullName evidence="4">Nucleic acid-binding, OB-fold protein</fullName>
    </recommendedName>
</protein>
<dbReference type="PANTHER" id="PTHR45786">
    <property type="entry name" value="DNA BINDING PROTEIN-LIKE"/>
    <property type="match status" value="1"/>
</dbReference>
<feature type="compositionally biased region" description="Low complexity" evidence="1">
    <location>
        <begin position="661"/>
        <end position="675"/>
    </location>
</feature>
<accession>A0A2U1Q858</accession>
<reference evidence="2 3" key="1">
    <citation type="journal article" date="2018" name="Mol. Plant">
        <title>The genome of Artemisia annua provides insight into the evolution of Asteraceae family and artemisinin biosynthesis.</title>
        <authorList>
            <person name="Shen Q."/>
            <person name="Zhang L."/>
            <person name="Liao Z."/>
            <person name="Wang S."/>
            <person name="Yan T."/>
            <person name="Shi P."/>
            <person name="Liu M."/>
            <person name="Fu X."/>
            <person name="Pan Q."/>
            <person name="Wang Y."/>
            <person name="Lv Z."/>
            <person name="Lu X."/>
            <person name="Zhang F."/>
            <person name="Jiang W."/>
            <person name="Ma Y."/>
            <person name="Chen M."/>
            <person name="Hao X."/>
            <person name="Li L."/>
            <person name="Tang Y."/>
            <person name="Lv G."/>
            <person name="Zhou Y."/>
            <person name="Sun X."/>
            <person name="Brodelius P.E."/>
            <person name="Rose J.K.C."/>
            <person name="Tang K."/>
        </authorList>
    </citation>
    <scope>NUCLEOTIDE SEQUENCE [LARGE SCALE GENOMIC DNA]</scope>
    <source>
        <strain evidence="3">cv. Huhao1</strain>
        <tissue evidence="2">Leaf</tissue>
    </source>
</reference>
<dbReference type="SUPFAM" id="SSF50249">
    <property type="entry name" value="Nucleic acid-binding proteins"/>
    <property type="match status" value="1"/>
</dbReference>
<name>A0A2U1Q858_ARTAN</name>
<dbReference type="InterPro" id="IPR012340">
    <property type="entry name" value="NA-bd_OB-fold"/>
</dbReference>
<feature type="compositionally biased region" description="Polar residues" evidence="1">
    <location>
        <begin position="644"/>
        <end position="658"/>
    </location>
</feature>
<feature type="compositionally biased region" description="Polar residues" evidence="1">
    <location>
        <begin position="581"/>
        <end position="591"/>
    </location>
</feature>
<dbReference type="EMBL" id="PKPP01000329">
    <property type="protein sequence ID" value="PWA94201.1"/>
    <property type="molecule type" value="Genomic_DNA"/>
</dbReference>
<feature type="compositionally biased region" description="Low complexity" evidence="1">
    <location>
        <begin position="605"/>
        <end position="626"/>
    </location>
</feature>
<evidence type="ECO:0000313" key="3">
    <source>
        <dbReference type="Proteomes" id="UP000245207"/>
    </source>
</evidence>
<sequence length="707" mass="79517">MTVDGLVSTFKVTNVVSSISDTARCSAHFQGASTSNLRIDEDSTVALMVLDFSDPGSSYTNTSWLDIQAEATRGSHSRTTYLSTTRRLTYAGRQRRVDMDTSPAQGPIAPPQRQGCYIFFSSGFYFMDVFIIGHLQITNLSADVIKYVSIVTLSFGWKKREPDCRYLQLHSTRDVARADVHTCVPRDKLREADIPNFQIRLFGVVGANQYELPTADTIGAIVSEGGPESMTDYDVVIERHSREPESVNKLHPTYMSLQFPLLFVYGEEGYHLNLTLRNSDPLDTQEEKKMTMKMYYAYQLCDRVGFSCIQLDKKANCVYRIQGFGFEKTDSWGKTLDNDFTLCLGKHTRVDLLKDDDFPYHYFNFAAYNELGVKLDKKNPILTDYIGYVHNVEKVKEYGSATGNKVRVRNIALRNLKYNQNDTQLPQLEVQTQRLTDWEQDRTRNRVPLATLLQIDPNTQQRVLFTQEAMILQVDTTYDWYYQKCDECGGKLDYGFIHGHCHPYGTESRPENSYSFRIVITDGTGNATMTCFSPQTDGLIKNVNTLLQEVTNKDPSIIPPQILALQNTRHVFQFRFAKPTGPSSPSTIPNGTLTASQTTPPPATPATTENTPVDASPTTSLPTTSTIRKELFKGSADEEGDPQPKNQNTQMASETIPPSATPLTTQETPTNTPLTVSLPTTSIIRKEFLKSSTDEEGDPEPKKQKMK</sequence>
<evidence type="ECO:0000313" key="2">
    <source>
        <dbReference type="EMBL" id="PWA94201.1"/>
    </source>
</evidence>
<feature type="region of interest" description="Disordered" evidence="1">
    <location>
        <begin position="576"/>
        <end position="707"/>
    </location>
</feature>
<evidence type="ECO:0000256" key="1">
    <source>
        <dbReference type="SAM" id="MobiDB-lite"/>
    </source>
</evidence>
<organism evidence="2 3">
    <name type="scientific">Artemisia annua</name>
    <name type="common">Sweet wormwood</name>
    <dbReference type="NCBI Taxonomy" id="35608"/>
    <lineage>
        <taxon>Eukaryota</taxon>
        <taxon>Viridiplantae</taxon>
        <taxon>Streptophyta</taxon>
        <taxon>Embryophyta</taxon>
        <taxon>Tracheophyta</taxon>
        <taxon>Spermatophyta</taxon>
        <taxon>Magnoliopsida</taxon>
        <taxon>eudicotyledons</taxon>
        <taxon>Gunneridae</taxon>
        <taxon>Pentapetalae</taxon>
        <taxon>asterids</taxon>
        <taxon>campanulids</taxon>
        <taxon>Asterales</taxon>
        <taxon>Asteraceae</taxon>
        <taxon>Asteroideae</taxon>
        <taxon>Anthemideae</taxon>
        <taxon>Artemisiinae</taxon>
        <taxon>Artemisia</taxon>
    </lineage>
</organism>
<keyword evidence="3" id="KW-1185">Reference proteome</keyword>